<organism evidence="11 12">
    <name type="scientific">Elysia marginata</name>
    <dbReference type="NCBI Taxonomy" id="1093978"/>
    <lineage>
        <taxon>Eukaryota</taxon>
        <taxon>Metazoa</taxon>
        <taxon>Spiralia</taxon>
        <taxon>Lophotrochozoa</taxon>
        <taxon>Mollusca</taxon>
        <taxon>Gastropoda</taxon>
        <taxon>Heterobranchia</taxon>
        <taxon>Euthyneura</taxon>
        <taxon>Panpulmonata</taxon>
        <taxon>Sacoglossa</taxon>
        <taxon>Placobranchoidea</taxon>
        <taxon>Plakobranchidae</taxon>
        <taxon>Elysia</taxon>
    </lineage>
</organism>
<dbReference type="GO" id="GO:0005874">
    <property type="term" value="C:microtubule"/>
    <property type="evidence" value="ECO:0007669"/>
    <property type="project" value="UniProtKB-KW"/>
</dbReference>
<evidence type="ECO:0000259" key="10">
    <source>
        <dbReference type="Pfam" id="PF14932"/>
    </source>
</evidence>
<reference evidence="11 12" key="1">
    <citation type="journal article" date="2021" name="Elife">
        <title>Chloroplast acquisition without the gene transfer in kleptoplastic sea slugs, Plakobranchus ocellatus.</title>
        <authorList>
            <person name="Maeda T."/>
            <person name="Takahashi S."/>
            <person name="Yoshida T."/>
            <person name="Shimamura S."/>
            <person name="Takaki Y."/>
            <person name="Nagai Y."/>
            <person name="Toyoda A."/>
            <person name="Suzuki Y."/>
            <person name="Arimoto A."/>
            <person name="Ishii H."/>
            <person name="Satoh N."/>
            <person name="Nishiyama T."/>
            <person name="Hasebe M."/>
            <person name="Maruyama T."/>
            <person name="Minagawa J."/>
            <person name="Obokata J."/>
            <person name="Shigenobu S."/>
        </authorList>
    </citation>
    <scope>NUCLEOTIDE SEQUENCE [LARGE SCALE GENOMIC DNA]</scope>
</reference>
<evidence type="ECO:0000256" key="1">
    <source>
        <dbReference type="ARBA" id="ARBA00004186"/>
    </source>
</evidence>
<evidence type="ECO:0000313" key="11">
    <source>
        <dbReference type="EMBL" id="GFR85918.1"/>
    </source>
</evidence>
<evidence type="ECO:0000256" key="7">
    <source>
        <dbReference type="ARBA" id="ARBA00023054"/>
    </source>
</evidence>
<accession>A0AAV4GK70</accession>
<dbReference type="InterPro" id="IPR032733">
    <property type="entry name" value="HAUS3_N"/>
</dbReference>
<evidence type="ECO:0000256" key="4">
    <source>
        <dbReference type="ARBA" id="ARBA00022618"/>
    </source>
</evidence>
<gene>
    <name evidence="11" type="ORF">ElyMa_006040900</name>
</gene>
<dbReference type="PANTHER" id="PTHR19378:SF0">
    <property type="entry name" value="HAUS AUGMIN-LIKE COMPLEX SUBUNIT 3"/>
    <property type="match status" value="1"/>
</dbReference>
<dbReference type="AlphaFoldDB" id="A0AAV4GK70"/>
<dbReference type="GO" id="GO:0051225">
    <property type="term" value="P:spindle assembly"/>
    <property type="evidence" value="ECO:0007669"/>
    <property type="project" value="InterPro"/>
</dbReference>
<keyword evidence="7" id="KW-0175">Coiled coil</keyword>
<feature type="domain" description="HAUS augmin-like complex subunit 3 N-terminal" evidence="10">
    <location>
        <begin position="28"/>
        <end position="283"/>
    </location>
</feature>
<dbReference type="PRINTS" id="PR02089">
    <property type="entry name" value="HAUSAUGMINL3"/>
</dbReference>
<dbReference type="PANTHER" id="PTHR19378">
    <property type="entry name" value="GOLGIN- RELATED"/>
    <property type="match status" value="1"/>
</dbReference>
<proteinExistence type="inferred from homology"/>
<dbReference type="GO" id="GO:0005815">
    <property type="term" value="C:microtubule organizing center"/>
    <property type="evidence" value="ECO:0007669"/>
    <property type="project" value="TreeGrafter"/>
</dbReference>
<dbReference type="Proteomes" id="UP000762676">
    <property type="component" value="Unassembled WGS sequence"/>
</dbReference>
<comment type="subcellular location">
    <subcellularLocation>
        <location evidence="1">Cytoplasm</location>
        <location evidence="1">Cytoskeleton</location>
        <location evidence="1">Spindle</location>
    </subcellularLocation>
</comment>
<keyword evidence="3" id="KW-0963">Cytoplasm</keyword>
<dbReference type="InterPro" id="IPR026206">
    <property type="entry name" value="HAUS3"/>
</dbReference>
<keyword evidence="6" id="KW-0498">Mitosis</keyword>
<dbReference type="GO" id="GO:0072686">
    <property type="term" value="C:mitotic spindle"/>
    <property type="evidence" value="ECO:0007669"/>
    <property type="project" value="TreeGrafter"/>
</dbReference>
<keyword evidence="9" id="KW-0131">Cell cycle</keyword>
<name>A0AAV4GK70_9GAST</name>
<keyword evidence="4" id="KW-0132">Cell division</keyword>
<comment type="similarity">
    <text evidence="2">Belongs to the HAUS3 family.</text>
</comment>
<evidence type="ECO:0000256" key="3">
    <source>
        <dbReference type="ARBA" id="ARBA00022490"/>
    </source>
</evidence>
<sequence length="610" mass="68431">MDPNKFVQALHSIGYPHAHKLNPQALEWAYQNPATVSFLNWFSNSVGAENAVSAGDMQEFKAIEQINGLLERHQLEEALENVQQGSHGFENLESDVEKLKKSLAQITARKQAMLSHSSKIGTQQAALHDKIVKLGQVEEQASRSVKQAIDQCVTQDLKINEALKNLSAAVERLVELYKNKPEGRKGFHSEGYFLSQMNLALFHDAEAKYSHDLTAYTKKQFFEGVGLMSGEGLSAQYSLLDLSSPEKSVIADQEKEQLFMEDCTELQRLKQIFPRSECDRINALVNAKKAQSAVAEATALLESFKAGHFPSSPTEISHLKKSLEQKTYKATEEAKTILASLPDLLRKLGSLQGGEVLTGNYDLKLKRQNYFTEKQDQVISHLINQRARSEFLSLLYDLELQCHEETHVLLSAVGQLLTHHLKSWQQRMEDLEDPDFSEKKFQGSVVDARDTSTHRLFHLLGESEADKGLLCLQKQKVVQKAKHLHAQHTCTKAADQTMDEKYMNKVTQLESCLKECEEHLYAGSSTKSGQPMLSPSEIQEGIATLTSSLAALKKDVADIIVDVDKKKGVLKTNILQSKERELFTLFHTNPGKLEYIVNSLAERSKAQDIQ</sequence>
<evidence type="ECO:0000256" key="6">
    <source>
        <dbReference type="ARBA" id="ARBA00022776"/>
    </source>
</evidence>
<protein>
    <submittedName>
        <fullName evidence="11">HAUS augmin-like complex subunit 3</fullName>
    </submittedName>
</protein>
<evidence type="ECO:0000313" key="12">
    <source>
        <dbReference type="Proteomes" id="UP000762676"/>
    </source>
</evidence>
<evidence type="ECO:0000256" key="9">
    <source>
        <dbReference type="ARBA" id="ARBA00023306"/>
    </source>
</evidence>
<dbReference type="GO" id="GO:0031023">
    <property type="term" value="P:microtubule organizing center organization"/>
    <property type="evidence" value="ECO:0007669"/>
    <property type="project" value="TreeGrafter"/>
</dbReference>
<evidence type="ECO:0000256" key="8">
    <source>
        <dbReference type="ARBA" id="ARBA00023212"/>
    </source>
</evidence>
<comment type="caution">
    <text evidence="11">The sequence shown here is derived from an EMBL/GenBank/DDBJ whole genome shotgun (WGS) entry which is preliminary data.</text>
</comment>
<dbReference type="GO" id="GO:0070652">
    <property type="term" value="C:HAUS complex"/>
    <property type="evidence" value="ECO:0007669"/>
    <property type="project" value="InterPro"/>
</dbReference>
<evidence type="ECO:0000256" key="2">
    <source>
        <dbReference type="ARBA" id="ARBA00009645"/>
    </source>
</evidence>
<dbReference type="Pfam" id="PF14932">
    <property type="entry name" value="HAUS-augmin3"/>
    <property type="match status" value="1"/>
</dbReference>
<keyword evidence="12" id="KW-1185">Reference proteome</keyword>
<dbReference type="EMBL" id="BMAT01012098">
    <property type="protein sequence ID" value="GFR85918.1"/>
    <property type="molecule type" value="Genomic_DNA"/>
</dbReference>
<keyword evidence="5" id="KW-0493">Microtubule</keyword>
<dbReference type="GO" id="GO:0051301">
    <property type="term" value="P:cell division"/>
    <property type="evidence" value="ECO:0007669"/>
    <property type="project" value="UniProtKB-KW"/>
</dbReference>
<evidence type="ECO:0000256" key="5">
    <source>
        <dbReference type="ARBA" id="ARBA00022701"/>
    </source>
</evidence>
<keyword evidence="8" id="KW-0206">Cytoskeleton</keyword>